<feature type="domain" description="C2H2-type" evidence="10">
    <location>
        <begin position="1206"/>
        <end position="1235"/>
    </location>
</feature>
<dbReference type="InterPro" id="IPR013087">
    <property type="entry name" value="Znf_C2H2_type"/>
</dbReference>
<proteinExistence type="predicted"/>
<evidence type="ECO:0000256" key="1">
    <source>
        <dbReference type="ARBA" id="ARBA00004123"/>
    </source>
</evidence>
<dbReference type="Gene3D" id="3.30.160.60">
    <property type="entry name" value="Classic Zinc Finger"/>
    <property type="match status" value="3"/>
</dbReference>
<feature type="compositionally biased region" description="Basic and acidic residues" evidence="9">
    <location>
        <begin position="961"/>
        <end position="971"/>
    </location>
</feature>
<dbReference type="PANTHER" id="PTHR24404">
    <property type="entry name" value="ZINC FINGER PROTEIN"/>
    <property type="match status" value="1"/>
</dbReference>
<keyword evidence="3" id="KW-0677">Repeat</keyword>
<dbReference type="GO" id="GO:0006357">
    <property type="term" value="P:regulation of transcription by RNA polymerase II"/>
    <property type="evidence" value="ECO:0007669"/>
    <property type="project" value="TreeGrafter"/>
</dbReference>
<evidence type="ECO:0000256" key="6">
    <source>
        <dbReference type="ARBA" id="ARBA00023125"/>
    </source>
</evidence>
<dbReference type="PROSITE" id="PS50157">
    <property type="entry name" value="ZINC_FINGER_C2H2_2"/>
    <property type="match status" value="7"/>
</dbReference>
<dbReference type="GO" id="GO:0005634">
    <property type="term" value="C:nucleus"/>
    <property type="evidence" value="ECO:0007669"/>
    <property type="project" value="UniProtKB-SubCell"/>
</dbReference>
<evidence type="ECO:0000313" key="12">
    <source>
        <dbReference type="Proteomes" id="UP000034805"/>
    </source>
</evidence>
<dbReference type="SMART" id="SM00355">
    <property type="entry name" value="ZnF_C2H2"/>
    <property type="match status" value="8"/>
</dbReference>
<evidence type="ECO:0000256" key="3">
    <source>
        <dbReference type="ARBA" id="ARBA00022737"/>
    </source>
</evidence>
<evidence type="ECO:0000256" key="2">
    <source>
        <dbReference type="ARBA" id="ARBA00022723"/>
    </source>
</evidence>
<evidence type="ECO:0000256" key="4">
    <source>
        <dbReference type="ARBA" id="ARBA00022771"/>
    </source>
</evidence>
<keyword evidence="2" id="KW-0479">Metal-binding</keyword>
<gene>
    <name evidence="11" type="ORF">Z043_108255</name>
</gene>
<feature type="compositionally biased region" description="Polar residues" evidence="9">
    <location>
        <begin position="1454"/>
        <end position="1463"/>
    </location>
</feature>
<feature type="compositionally biased region" description="Basic and acidic residues" evidence="9">
    <location>
        <begin position="1541"/>
        <end position="1550"/>
    </location>
</feature>
<dbReference type="Proteomes" id="UP000034805">
    <property type="component" value="Unassembled WGS sequence"/>
</dbReference>
<feature type="compositionally biased region" description="Basic and acidic residues" evidence="9">
    <location>
        <begin position="774"/>
        <end position="788"/>
    </location>
</feature>
<dbReference type="STRING" id="113540.ENSSFOP00015017338"/>
<feature type="compositionally biased region" description="Polar residues" evidence="9">
    <location>
        <begin position="1102"/>
        <end position="1124"/>
    </location>
</feature>
<feature type="domain" description="C2H2-type" evidence="10">
    <location>
        <begin position="1061"/>
        <end position="1089"/>
    </location>
</feature>
<dbReference type="FunFam" id="3.30.160.60:FF:003271">
    <property type="entry name" value="PR domain-containing 2, with ZNF domain a"/>
    <property type="match status" value="1"/>
</dbReference>
<comment type="subcellular location">
    <subcellularLocation>
        <location evidence="1">Nucleus</location>
    </subcellularLocation>
</comment>
<dbReference type="PANTHER" id="PTHR24404:SF114">
    <property type="entry name" value="KLUMPFUSS, ISOFORM B-RELATED"/>
    <property type="match status" value="1"/>
</dbReference>
<evidence type="ECO:0000256" key="9">
    <source>
        <dbReference type="SAM" id="MobiDB-lite"/>
    </source>
</evidence>
<dbReference type="InterPro" id="IPR050589">
    <property type="entry name" value="Ikaros_C2H2-ZF"/>
</dbReference>
<feature type="compositionally biased region" description="Low complexity" evidence="9">
    <location>
        <begin position="1409"/>
        <end position="1423"/>
    </location>
</feature>
<keyword evidence="4 8" id="KW-0863">Zinc-finger</keyword>
<feature type="compositionally biased region" description="Polar residues" evidence="9">
    <location>
        <begin position="664"/>
        <end position="687"/>
    </location>
</feature>
<dbReference type="PROSITE" id="PS00028">
    <property type="entry name" value="ZINC_FINGER_C2H2_1"/>
    <property type="match status" value="6"/>
</dbReference>
<dbReference type="GO" id="GO:0003700">
    <property type="term" value="F:DNA-binding transcription factor activity"/>
    <property type="evidence" value="ECO:0007669"/>
    <property type="project" value="TreeGrafter"/>
</dbReference>
<comment type="caution">
    <text evidence="11">The sequence shown here is derived from an EMBL/GenBank/DDBJ whole genome shotgun (WGS) entry which is preliminary data.</text>
</comment>
<feature type="region of interest" description="Disordered" evidence="9">
    <location>
        <begin position="480"/>
        <end position="562"/>
    </location>
</feature>
<evidence type="ECO:0000259" key="10">
    <source>
        <dbReference type="PROSITE" id="PS50157"/>
    </source>
</evidence>
<feature type="region of interest" description="Disordered" evidence="9">
    <location>
        <begin position="930"/>
        <end position="991"/>
    </location>
</feature>
<dbReference type="EMBL" id="JARO02002408">
    <property type="protein sequence ID" value="KPP72719.1"/>
    <property type="molecule type" value="Genomic_DNA"/>
</dbReference>
<dbReference type="GO" id="GO:0008270">
    <property type="term" value="F:zinc ion binding"/>
    <property type="evidence" value="ECO:0007669"/>
    <property type="project" value="UniProtKB-KW"/>
</dbReference>
<feature type="compositionally biased region" description="Pro residues" evidence="9">
    <location>
        <begin position="728"/>
        <end position="739"/>
    </location>
</feature>
<feature type="compositionally biased region" description="Low complexity" evidence="9">
    <location>
        <begin position="1465"/>
        <end position="1479"/>
    </location>
</feature>
<feature type="region of interest" description="Disordered" evidence="9">
    <location>
        <begin position="660"/>
        <end position="788"/>
    </location>
</feature>
<sequence length="1550" mass="167420">MSQGCYEEQKELCAGVPEDSLQLCAAVTVKEEGKNGEPEEGQFCLPPQQNTSSVMEVGFGETDIEPSDGMSSFKKLKEEDAESFVPGVVSASYQPHPGVDQDHSPEEELQESASFSCEHCERRFSTKQGLERHTHIHATANRCTYTFKCRYCNKPFGSQVGRRRHERRHENASVKKAGLVSVPTALLGLPSDSSGPDPAATSANLVISALPKGVEPKVASPDQKQGVTALERQEPAVAENGQPKELHPCKYCKKVFGTHTNMRRHQRRIHERHLLPKGVRRNGILQEAQLQKPSPPGQSPSASPPPVYVVSGDAEDEVAQEEYMVDISSNISENLSLYIDGKILSTSAVSNCEVIQVDSGSATLFGLDAFIINPEQISQALKVDTAACTVKEVPNHPVSKRRTATPPLLPSIKTELESGSFLSSLSSTSSASSSSSSIVGTVLSQPIETLALQKEKTIYLSPKLKQLLQTQESHKPTVTIITEGHRPGPPPPITVLSSASGRFKRRTASPPSSPQHSPSNCTKSEAGVSHAAKVPKLESHCTSPSWSLSGKDDRDVTSPSETDSFRLSVVDWPSLRTGGNSCNQQPLDLSSAVSKRDDELNKGPEEVVLDLSMNRKSSADLEMKGNLTTQTLMKKKKPDTSVLEKVLLNEYDGLEVTGERNSGVLGTSSSPAGVGITTSSLPDTQSHNAEELLPGQVTTPLSLHPPPPSLTPVTMQPPFSSGPDTRSPTPPPPVLPTVPSPQLLSQFSELLPPYSPTQTSLPVLSPKASPRPLEITEGKHSPSSEHDSHVMVPDVVNCVNLYQLSEPLNSSSELKNNILFTNQSVNQTGNTSSECAFIGGSSSAALSNCSITSFNITHRAVFIECTLSIESSPNLITAPVAIPVNIVKSPINNIAVEQETRLEEQQKPLPQSLEPPVLLASLPESVTASSQSAVISERPSSSVMPPPSAVSLTSTGFEDVPASKEPEEKSADPAGVSLLTTPSASDDKSEAVEPLQQQTFSKSFMCNVCEKPFCSIKELSGHILEHAEGWPFKCEFCVLLFENADSLLEHRSSLHGVGKIYICSTCSKEFAFLCNVQQHQKDLHPGQNCTYTEVENGKLRPQNYNGPTRQNTDSSSALQPSVEGSLSEVKEEEIDDSTEELYTIIKIMASEGGKPKGPNVRLGINQHYPSFKPPPFPYHNRTPAGSVASATNFTTHNIPQTFTTAIRCTKCGKSFDNMPELHKHIFVCANASDKKRYTPKKNPVPLKQFAKTQNGSFSPVEAAAASSTGQNGVRRIGQPKKLHFSKFSSKVKVNVLKQRKNQLVQKAISHKNKTVSTIKRSSALPKEDQETHVCPHCSREFTYPGSLKKHVTVSCPMKPVPKKSRKRGGIRLALAHDHIGNLRRRTADSEIKQQGRNIMQTTIGKTRARSFGPASSIASSSKPRVSKNKMATRANRPASFPAGSVPFSKKSKTITKGNGSVPQHSRAPSPALPPVASASKLKSIAKEVTSKNAAHQNPLLKKEERGPVSIRMRSGGPVTRSLQQASGKNPSEVAGEAETSEDLRESQVTT</sequence>
<keyword evidence="5" id="KW-0862">Zinc</keyword>
<feature type="domain" description="C2H2-type" evidence="10">
    <location>
        <begin position="147"/>
        <end position="174"/>
    </location>
</feature>
<feature type="domain" description="C2H2-type" evidence="10">
    <location>
        <begin position="247"/>
        <end position="270"/>
    </location>
</feature>
<feature type="domain" description="C2H2-type" evidence="10">
    <location>
        <begin position="1332"/>
        <end position="1359"/>
    </location>
</feature>
<reference evidence="11 12" key="1">
    <citation type="submission" date="2015-08" db="EMBL/GenBank/DDBJ databases">
        <title>The genome of the Asian arowana (Scleropages formosus).</title>
        <authorList>
            <person name="Tan M.H."/>
            <person name="Gan H.M."/>
            <person name="Croft L.J."/>
            <person name="Austin C.M."/>
        </authorList>
    </citation>
    <scope>NUCLEOTIDE SEQUENCE [LARGE SCALE GENOMIC DNA]</scope>
    <source>
        <strain evidence="11">Aro1</strain>
    </source>
</reference>
<dbReference type="Pfam" id="PF13912">
    <property type="entry name" value="zf-C2H2_6"/>
    <property type="match status" value="1"/>
</dbReference>
<dbReference type="SUPFAM" id="SSF57667">
    <property type="entry name" value="beta-beta-alpha zinc fingers"/>
    <property type="match status" value="2"/>
</dbReference>
<protein>
    <submittedName>
        <fullName evidence="11">PR domain zinc finger protein 2-like</fullName>
    </submittedName>
</protein>
<evidence type="ECO:0000313" key="11">
    <source>
        <dbReference type="EMBL" id="KPP72719.1"/>
    </source>
</evidence>
<dbReference type="InterPro" id="IPR036236">
    <property type="entry name" value="Znf_C2H2_sf"/>
</dbReference>
<keyword evidence="6" id="KW-0238">DNA-binding</keyword>
<accession>A0A0P7UEL9</accession>
<feature type="compositionally biased region" description="Polar residues" evidence="9">
    <location>
        <begin position="1520"/>
        <end position="1529"/>
    </location>
</feature>
<organism evidence="11 12">
    <name type="scientific">Scleropages formosus</name>
    <name type="common">Asian bonytongue</name>
    <name type="synonym">Osteoglossum formosum</name>
    <dbReference type="NCBI Taxonomy" id="113540"/>
    <lineage>
        <taxon>Eukaryota</taxon>
        <taxon>Metazoa</taxon>
        <taxon>Chordata</taxon>
        <taxon>Craniata</taxon>
        <taxon>Vertebrata</taxon>
        <taxon>Euteleostomi</taxon>
        <taxon>Actinopterygii</taxon>
        <taxon>Neopterygii</taxon>
        <taxon>Teleostei</taxon>
        <taxon>Osteoglossocephala</taxon>
        <taxon>Osteoglossomorpha</taxon>
        <taxon>Osteoglossiformes</taxon>
        <taxon>Osteoglossidae</taxon>
        <taxon>Scleropages</taxon>
    </lineage>
</organism>
<keyword evidence="7" id="KW-0539">Nucleus</keyword>
<name>A0A0P7UEL9_SCLFO</name>
<evidence type="ECO:0000256" key="5">
    <source>
        <dbReference type="ARBA" id="ARBA00022833"/>
    </source>
</evidence>
<feature type="domain" description="C2H2-type" evidence="10">
    <location>
        <begin position="1004"/>
        <end position="1031"/>
    </location>
</feature>
<evidence type="ECO:0000256" key="7">
    <source>
        <dbReference type="ARBA" id="ARBA00023242"/>
    </source>
</evidence>
<feature type="region of interest" description="Disordered" evidence="9">
    <location>
        <begin position="1407"/>
        <end position="1550"/>
    </location>
</feature>
<feature type="region of interest" description="Disordered" evidence="9">
    <location>
        <begin position="1098"/>
        <end position="1133"/>
    </location>
</feature>
<evidence type="ECO:0000256" key="8">
    <source>
        <dbReference type="PROSITE-ProRule" id="PRU00042"/>
    </source>
</evidence>
<dbReference type="GO" id="GO:0000978">
    <property type="term" value="F:RNA polymerase II cis-regulatory region sequence-specific DNA binding"/>
    <property type="evidence" value="ECO:0007669"/>
    <property type="project" value="TreeGrafter"/>
</dbReference>
<feature type="domain" description="C2H2-type" evidence="10">
    <location>
        <begin position="115"/>
        <end position="142"/>
    </location>
</feature>